<organism evidence="1 2">
    <name type="scientific">Smallanthus sonchifolius</name>
    <dbReference type="NCBI Taxonomy" id="185202"/>
    <lineage>
        <taxon>Eukaryota</taxon>
        <taxon>Viridiplantae</taxon>
        <taxon>Streptophyta</taxon>
        <taxon>Embryophyta</taxon>
        <taxon>Tracheophyta</taxon>
        <taxon>Spermatophyta</taxon>
        <taxon>Magnoliopsida</taxon>
        <taxon>eudicotyledons</taxon>
        <taxon>Gunneridae</taxon>
        <taxon>Pentapetalae</taxon>
        <taxon>asterids</taxon>
        <taxon>campanulids</taxon>
        <taxon>Asterales</taxon>
        <taxon>Asteraceae</taxon>
        <taxon>Asteroideae</taxon>
        <taxon>Heliantheae alliance</taxon>
        <taxon>Millerieae</taxon>
        <taxon>Smallanthus</taxon>
    </lineage>
</organism>
<dbReference type="Proteomes" id="UP001056120">
    <property type="component" value="Linkage Group LG17"/>
</dbReference>
<name>A0ACB9ETS0_9ASTR</name>
<evidence type="ECO:0000313" key="2">
    <source>
        <dbReference type="Proteomes" id="UP001056120"/>
    </source>
</evidence>
<keyword evidence="2" id="KW-1185">Reference proteome</keyword>
<dbReference type="EMBL" id="CM042034">
    <property type="protein sequence ID" value="KAI3762429.1"/>
    <property type="molecule type" value="Genomic_DNA"/>
</dbReference>
<comment type="caution">
    <text evidence="1">The sequence shown here is derived from an EMBL/GenBank/DDBJ whole genome shotgun (WGS) entry which is preliminary data.</text>
</comment>
<reference evidence="2" key="1">
    <citation type="journal article" date="2022" name="Mol. Ecol. Resour.">
        <title>The genomes of chicory, endive, great burdock and yacon provide insights into Asteraceae palaeo-polyploidization history and plant inulin production.</title>
        <authorList>
            <person name="Fan W."/>
            <person name="Wang S."/>
            <person name="Wang H."/>
            <person name="Wang A."/>
            <person name="Jiang F."/>
            <person name="Liu H."/>
            <person name="Zhao H."/>
            <person name="Xu D."/>
            <person name="Zhang Y."/>
        </authorList>
    </citation>
    <scope>NUCLEOTIDE SEQUENCE [LARGE SCALE GENOMIC DNA]</scope>
    <source>
        <strain evidence="2">cv. Yunnan</strain>
    </source>
</reference>
<sequence length="93" mass="10503">MDFRATKANHQNLSPFAINSNKVSDLSSDLRSTNGVLLTDSSLDLCFLNEGPKQIIAYSYHSRSYLHHQQSFAGRKNYSHLDTSSLAYCFKID</sequence>
<evidence type="ECO:0000313" key="1">
    <source>
        <dbReference type="EMBL" id="KAI3762429.1"/>
    </source>
</evidence>
<accession>A0ACB9ETS0</accession>
<gene>
    <name evidence="1" type="ORF">L1987_52859</name>
</gene>
<protein>
    <submittedName>
        <fullName evidence="1">Uncharacterized protein</fullName>
    </submittedName>
</protein>
<proteinExistence type="predicted"/>
<reference evidence="1 2" key="2">
    <citation type="journal article" date="2022" name="Mol. Ecol. Resour.">
        <title>The genomes of chicory, endive, great burdock and yacon provide insights into Asteraceae paleo-polyploidization history and plant inulin production.</title>
        <authorList>
            <person name="Fan W."/>
            <person name="Wang S."/>
            <person name="Wang H."/>
            <person name="Wang A."/>
            <person name="Jiang F."/>
            <person name="Liu H."/>
            <person name="Zhao H."/>
            <person name="Xu D."/>
            <person name="Zhang Y."/>
        </authorList>
    </citation>
    <scope>NUCLEOTIDE SEQUENCE [LARGE SCALE GENOMIC DNA]</scope>
    <source>
        <strain evidence="2">cv. Yunnan</strain>
        <tissue evidence="1">Leaves</tissue>
    </source>
</reference>